<feature type="compositionally biased region" description="Basic and acidic residues" evidence="1">
    <location>
        <begin position="7"/>
        <end position="21"/>
    </location>
</feature>
<reference evidence="2" key="1">
    <citation type="submission" date="2021-12" db="EMBL/GenBank/DDBJ databases">
        <authorList>
            <person name="King R."/>
        </authorList>
    </citation>
    <scope>NUCLEOTIDE SEQUENCE</scope>
</reference>
<feature type="region of interest" description="Disordered" evidence="1">
    <location>
        <begin position="83"/>
        <end position="105"/>
    </location>
</feature>
<dbReference type="EMBL" id="LR824010">
    <property type="protein sequence ID" value="CAD0197894.1"/>
    <property type="molecule type" value="Genomic_DNA"/>
</dbReference>
<keyword evidence="3" id="KW-1185">Reference proteome</keyword>
<sequence length="136" mass="14603">MTVREATASEHRRANGRDRASVRGRLSTSTGFSGCPQCTRHSLEQRQNGHERARRTADGPAASAHTCVPHSLFPARHARAAAGAASCPDSGVTLPPHHEPRVNDSDVPHYLDQMSLLDVPTQPHTARAERAVAGSM</sequence>
<feature type="compositionally biased region" description="Basic and acidic residues" evidence="1">
    <location>
        <begin position="41"/>
        <end position="57"/>
    </location>
</feature>
<name>A0A9N8PY13_CHRIL</name>
<gene>
    <name evidence="2" type="ORF">CINC_LOCUS12172</name>
</gene>
<evidence type="ECO:0000313" key="2">
    <source>
        <dbReference type="EMBL" id="CAD0197894.1"/>
    </source>
</evidence>
<feature type="region of interest" description="Disordered" evidence="1">
    <location>
        <begin position="1"/>
        <end position="66"/>
    </location>
</feature>
<protein>
    <submittedName>
        <fullName evidence="2">Uncharacterized protein</fullName>
    </submittedName>
</protein>
<dbReference type="Proteomes" id="UP001154114">
    <property type="component" value="Chromosome 7"/>
</dbReference>
<dbReference type="AlphaFoldDB" id="A0A9N8PY13"/>
<organism evidence="2 3">
    <name type="scientific">Chrysodeixis includens</name>
    <name type="common">Soybean looper</name>
    <name type="synonym">Pseudoplusia includens</name>
    <dbReference type="NCBI Taxonomy" id="689277"/>
    <lineage>
        <taxon>Eukaryota</taxon>
        <taxon>Metazoa</taxon>
        <taxon>Ecdysozoa</taxon>
        <taxon>Arthropoda</taxon>
        <taxon>Hexapoda</taxon>
        <taxon>Insecta</taxon>
        <taxon>Pterygota</taxon>
        <taxon>Neoptera</taxon>
        <taxon>Endopterygota</taxon>
        <taxon>Lepidoptera</taxon>
        <taxon>Glossata</taxon>
        <taxon>Ditrysia</taxon>
        <taxon>Noctuoidea</taxon>
        <taxon>Noctuidae</taxon>
        <taxon>Plusiinae</taxon>
        <taxon>Chrysodeixis</taxon>
    </lineage>
</organism>
<dbReference type="OrthoDB" id="7480136at2759"/>
<proteinExistence type="predicted"/>
<accession>A0A9N8PY13</accession>
<evidence type="ECO:0000313" key="3">
    <source>
        <dbReference type="Proteomes" id="UP001154114"/>
    </source>
</evidence>
<feature type="compositionally biased region" description="Basic and acidic residues" evidence="1">
    <location>
        <begin position="96"/>
        <end position="105"/>
    </location>
</feature>
<evidence type="ECO:0000256" key="1">
    <source>
        <dbReference type="SAM" id="MobiDB-lite"/>
    </source>
</evidence>